<dbReference type="Pfam" id="PF01593">
    <property type="entry name" value="Amino_oxidase"/>
    <property type="match status" value="1"/>
</dbReference>
<protein>
    <recommendedName>
        <fullName evidence="1">Amine oxidase domain-containing protein</fullName>
    </recommendedName>
</protein>
<dbReference type="Gene3D" id="1.10.405.40">
    <property type="match status" value="1"/>
</dbReference>
<reference evidence="2 3" key="1">
    <citation type="submission" date="2015-03" db="EMBL/GenBank/DDBJ databases">
        <title>Draft genome sequence of Elstera litoralis.</title>
        <authorList>
            <person name="Rahalkar M.C."/>
            <person name="Dhakephalkar P.K."/>
            <person name="Pore S.D."/>
            <person name="Arora P."/>
            <person name="Kapse N.G."/>
            <person name="Pandit P.S."/>
        </authorList>
    </citation>
    <scope>NUCLEOTIDE SEQUENCE [LARGE SCALE GENOMIC DNA]</scope>
    <source>
        <strain evidence="2 3">Dia-1</strain>
    </source>
</reference>
<evidence type="ECO:0000313" key="3">
    <source>
        <dbReference type="Proteomes" id="UP000033774"/>
    </source>
</evidence>
<dbReference type="SUPFAM" id="SSF54373">
    <property type="entry name" value="FAD-linked reductases, C-terminal domain"/>
    <property type="match status" value="1"/>
</dbReference>
<dbReference type="Gene3D" id="3.50.50.60">
    <property type="entry name" value="FAD/NAD(P)-binding domain"/>
    <property type="match status" value="1"/>
</dbReference>
<proteinExistence type="predicted"/>
<sequence length="486" mass="51847">MGIAPGGIASLPPFPDPGVVQTLVSYKGTSNEWLSSQAAYPPGFGTVFVGWGAFCAEGLKDSNGNTILESAVAITDKLKQGDTAGATAAWQQYIDLFGQTSFYGALFDIFTGTNGNKIPGNTAWTFSDFDKFGALGIGSGGFGPLYPVGFTEIMRLVINELETSQNFLQVGIRSLPSTLVQQCSTQYPNNFALKLNTPINLVSEYDLTKHISTGFFLTGPTGSFGPYQRVIVATTTRSMEMKTNITQFSSSAGTKSPLYTPQLSADTAEAVKRTHVVSSIKVAARIEKYWANNPNATRVMLSDTAIQQIYTLDYGEPDTGVCFITYTWEDNATKQQALGISQAGGAVDPVALYEGLLILLAEMGPGYAAFASNLKPIGPGNILYADWQSAPYFSGAFKLSQPGQDPYVQTMFYDYQKCLTPNRDTGVYLAGDCLAWTSGWIEGGLQTALNAVAGVIISAGGTLNPDANGLTPLSINPTAYSYFPGT</sequence>
<dbReference type="SUPFAM" id="SSF51905">
    <property type="entry name" value="FAD/NAD(P)-binding domain"/>
    <property type="match status" value="1"/>
</dbReference>
<dbReference type="Proteomes" id="UP000033774">
    <property type="component" value="Unassembled WGS sequence"/>
</dbReference>
<dbReference type="InterPro" id="IPR002937">
    <property type="entry name" value="Amino_oxidase"/>
</dbReference>
<dbReference type="GO" id="GO:0016491">
    <property type="term" value="F:oxidoreductase activity"/>
    <property type="evidence" value="ECO:0007669"/>
    <property type="project" value="InterPro"/>
</dbReference>
<dbReference type="AlphaFoldDB" id="A0A0F3IK23"/>
<comment type="caution">
    <text evidence="2">The sequence shown here is derived from an EMBL/GenBank/DDBJ whole genome shotgun (WGS) entry which is preliminary data.</text>
</comment>
<dbReference type="RefSeq" id="WP_045777471.1">
    <property type="nucleotide sequence ID" value="NZ_LAJY01000859.1"/>
</dbReference>
<evidence type="ECO:0000259" key="1">
    <source>
        <dbReference type="Pfam" id="PF01593"/>
    </source>
</evidence>
<feature type="domain" description="Amine oxidase" evidence="1">
    <location>
        <begin position="7"/>
        <end position="456"/>
    </location>
</feature>
<dbReference type="Gene3D" id="3.90.660.10">
    <property type="match status" value="1"/>
</dbReference>
<evidence type="ECO:0000313" key="2">
    <source>
        <dbReference type="EMBL" id="KJV07095.1"/>
    </source>
</evidence>
<dbReference type="EMBL" id="LAJY01000859">
    <property type="protein sequence ID" value="KJV07095.1"/>
    <property type="molecule type" value="Genomic_DNA"/>
</dbReference>
<organism evidence="2 3">
    <name type="scientific">Elstera litoralis</name>
    <dbReference type="NCBI Taxonomy" id="552518"/>
    <lineage>
        <taxon>Bacteria</taxon>
        <taxon>Pseudomonadati</taxon>
        <taxon>Pseudomonadota</taxon>
        <taxon>Alphaproteobacteria</taxon>
        <taxon>Rhodospirillales</taxon>
        <taxon>Rhodospirillaceae</taxon>
        <taxon>Elstera</taxon>
    </lineage>
</organism>
<accession>A0A0F3IK23</accession>
<keyword evidence="3" id="KW-1185">Reference proteome</keyword>
<gene>
    <name evidence="2" type="ORF">VZ95_20285</name>
</gene>
<dbReference type="InterPro" id="IPR036188">
    <property type="entry name" value="FAD/NAD-bd_sf"/>
</dbReference>
<name>A0A0F3IK23_9PROT</name>